<comment type="subcellular location">
    <subcellularLocation>
        <location evidence="1 14">Cell outer membrane</location>
        <topology evidence="1 14">Multi-pass membrane protein</topology>
    </subcellularLocation>
</comment>
<keyword evidence="13 14" id="KW-0998">Cell outer membrane</keyword>
<reference evidence="18" key="1">
    <citation type="submission" date="2022-08" db="EMBL/GenBank/DDBJ databases">
        <title>Nisaea acidiphila sp. nov., isolated from a marine algal debris and emended description of the genus Nisaea Urios et al. 2008.</title>
        <authorList>
            <person name="Kwon K."/>
        </authorList>
    </citation>
    <scope>NUCLEOTIDE SEQUENCE</scope>
    <source>
        <strain evidence="18">MEBiC11861</strain>
    </source>
</reference>
<dbReference type="KEGG" id="naci:NUH88_15925"/>
<sequence length="809" mass="87251">MLRAAGTALGILAAPISVAWADAAPVAQIAQSVPEYEFNIPAQQLASALEAFADQSGLQLAYSTEDLQGRSASSLAGKYSAEQALKVLLSGSPVIWRFTDSRTIILEKPESSGSKMLDTIRVVASGGDASGRGPVEGYIATTSASATKTGTSLLETPQSISVVTRDQVESQGAQSVVQALRYSSGVAAEIRGSATRYDIPYIRGFGAPSDPIQYQDGLRMLRGPGYALPQVEAYGAERIELLKGPSSTTYGSAMPGGLVNVITKKPTEEARGEVEFLVGSHERYQAAFDVSGPANEDGTILYRLVALGRDSETQVVHTEEQRAYIAPSLTWNATDDTSVTLLTSYQKDPEGGYYGILPTTGSLWDSPAGAQISRDFNDGDPAFHEFDREQVSLGYEFEHRFDDTWLVRHNLRYLSVDSIADDVATLSLASDGHTINRYALATDESASGIASDLQAQAEFDTGPVRHTTLVGFDYQYLDSSQVRDFGLAPSIDYLDPEYGIATDLTLSAFTDQDQTIAQAGLYLQDQASFGNWTVLLGGRFDHVRTDTDNNLTSSNQSQNDNAFSWKSGVVYSFDNGVAPYASYSTSFLPVSGTDYLGDALDPTTAKQYEIGVKYQPQSFNGLFTLAYFDITQEDVVTSVSPISRYQTGEVRSRGIEAEAKVALTERTNVIAALTYTDAEVTESVGFDEGDSPVAIPDILASLWVDHRIEESFLDGVTIGGGARYVGESVGGYSPNAFTVGATRLDMPSYTLFDAMVAYDLGTLSDRLDGVSAQLNVANLTDETYVTCLANNFCNYGNGRTVYATLKYRW</sequence>
<evidence type="ECO:0000256" key="16">
    <source>
        <dbReference type="SAM" id="SignalP"/>
    </source>
</evidence>
<dbReference type="InterPro" id="IPR010105">
    <property type="entry name" value="TonB_sidphr_rcpt"/>
</dbReference>
<evidence type="ECO:0000256" key="4">
    <source>
        <dbReference type="ARBA" id="ARBA00022452"/>
    </source>
</evidence>
<dbReference type="RefSeq" id="WP_257767385.1">
    <property type="nucleotide sequence ID" value="NZ_CP102480.1"/>
</dbReference>
<proteinExistence type="inferred from homology"/>
<keyword evidence="11 14" id="KW-0472">Membrane</keyword>
<dbReference type="FunFam" id="2.170.130.10:FF:000001">
    <property type="entry name" value="Catecholate siderophore TonB-dependent receptor"/>
    <property type="match status" value="1"/>
</dbReference>
<dbReference type="SMART" id="SM00965">
    <property type="entry name" value="STN"/>
    <property type="match status" value="1"/>
</dbReference>
<evidence type="ECO:0000313" key="19">
    <source>
        <dbReference type="Proteomes" id="UP001060336"/>
    </source>
</evidence>
<dbReference type="Pfam" id="PF07660">
    <property type="entry name" value="STN"/>
    <property type="match status" value="1"/>
</dbReference>
<dbReference type="Gene3D" id="2.40.170.20">
    <property type="entry name" value="TonB-dependent receptor, beta-barrel domain"/>
    <property type="match status" value="1"/>
</dbReference>
<dbReference type="Gene3D" id="2.170.130.10">
    <property type="entry name" value="TonB-dependent receptor, plug domain"/>
    <property type="match status" value="1"/>
</dbReference>
<protein>
    <submittedName>
        <fullName evidence="18">TonB-dependent siderophore receptor</fullName>
    </submittedName>
</protein>
<keyword evidence="7 16" id="KW-0732">Signal</keyword>
<dbReference type="GO" id="GO:0038023">
    <property type="term" value="F:signaling receptor activity"/>
    <property type="evidence" value="ECO:0007669"/>
    <property type="project" value="InterPro"/>
</dbReference>
<dbReference type="CDD" id="cd01347">
    <property type="entry name" value="ligand_gated_channel"/>
    <property type="match status" value="1"/>
</dbReference>
<dbReference type="SUPFAM" id="SSF56935">
    <property type="entry name" value="Porins"/>
    <property type="match status" value="1"/>
</dbReference>
<organism evidence="18 19">
    <name type="scientific">Nisaea acidiphila</name>
    <dbReference type="NCBI Taxonomy" id="1862145"/>
    <lineage>
        <taxon>Bacteria</taxon>
        <taxon>Pseudomonadati</taxon>
        <taxon>Pseudomonadota</taxon>
        <taxon>Alphaproteobacteria</taxon>
        <taxon>Rhodospirillales</taxon>
        <taxon>Thalassobaculaceae</taxon>
        <taxon>Nisaea</taxon>
    </lineage>
</organism>
<accession>A0A9J7AMK9</accession>
<keyword evidence="8" id="KW-0408">Iron</keyword>
<name>A0A9J7AMK9_9PROT</name>
<evidence type="ECO:0000256" key="2">
    <source>
        <dbReference type="ARBA" id="ARBA00009810"/>
    </source>
</evidence>
<evidence type="ECO:0000313" key="18">
    <source>
        <dbReference type="EMBL" id="UUX48883.1"/>
    </source>
</evidence>
<dbReference type="GO" id="GO:0015891">
    <property type="term" value="P:siderophore transport"/>
    <property type="evidence" value="ECO:0007669"/>
    <property type="project" value="InterPro"/>
</dbReference>
<evidence type="ECO:0000256" key="12">
    <source>
        <dbReference type="ARBA" id="ARBA00023170"/>
    </source>
</evidence>
<feature type="chain" id="PRO_5039914298" evidence="16">
    <location>
        <begin position="20"/>
        <end position="809"/>
    </location>
</feature>
<evidence type="ECO:0000256" key="5">
    <source>
        <dbReference type="ARBA" id="ARBA00022496"/>
    </source>
</evidence>
<dbReference type="Gene3D" id="3.55.50.30">
    <property type="match status" value="1"/>
</dbReference>
<keyword evidence="12 18" id="KW-0675">Receptor</keyword>
<dbReference type="Pfam" id="PF07715">
    <property type="entry name" value="Plug"/>
    <property type="match status" value="1"/>
</dbReference>
<evidence type="ECO:0000256" key="10">
    <source>
        <dbReference type="ARBA" id="ARBA00023077"/>
    </source>
</evidence>
<dbReference type="PROSITE" id="PS52016">
    <property type="entry name" value="TONB_DEPENDENT_REC_3"/>
    <property type="match status" value="1"/>
</dbReference>
<dbReference type="InterPro" id="IPR037066">
    <property type="entry name" value="Plug_dom_sf"/>
</dbReference>
<comment type="similarity">
    <text evidence="2 14 15">Belongs to the TonB-dependent receptor family.</text>
</comment>
<dbReference type="InterPro" id="IPR000531">
    <property type="entry name" value="Beta-barrel_TonB"/>
</dbReference>
<evidence type="ECO:0000256" key="14">
    <source>
        <dbReference type="PROSITE-ProRule" id="PRU01360"/>
    </source>
</evidence>
<evidence type="ECO:0000256" key="8">
    <source>
        <dbReference type="ARBA" id="ARBA00023004"/>
    </source>
</evidence>
<evidence type="ECO:0000256" key="3">
    <source>
        <dbReference type="ARBA" id="ARBA00022448"/>
    </source>
</evidence>
<feature type="signal peptide" evidence="16">
    <location>
        <begin position="1"/>
        <end position="19"/>
    </location>
</feature>
<dbReference type="AlphaFoldDB" id="A0A9J7AMK9"/>
<evidence type="ECO:0000259" key="17">
    <source>
        <dbReference type="SMART" id="SM00965"/>
    </source>
</evidence>
<evidence type="ECO:0000256" key="1">
    <source>
        <dbReference type="ARBA" id="ARBA00004571"/>
    </source>
</evidence>
<evidence type="ECO:0000256" key="13">
    <source>
        <dbReference type="ARBA" id="ARBA00023237"/>
    </source>
</evidence>
<keyword evidence="4 14" id="KW-1134">Transmembrane beta strand</keyword>
<evidence type="ECO:0000256" key="11">
    <source>
        <dbReference type="ARBA" id="ARBA00023136"/>
    </source>
</evidence>
<dbReference type="InterPro" id="IPR036942">
    <property type="entry name" value="Beta-barrel_TonB_sf"/>
</dbReference>
<dbReference type="NCBIfam" id="TIGR01783">
    <property type="entry name" value="TonB-siderophor"/>
    <property type="match status" value="1"/>
</dbReference>
<evidence type="ECO:0000256" key="6">
    <source>
        <dbReference type="ARBA" id="ARBA00022692"/>
    </source>
</evidence>
<evidence type="ECO:0000256" key="7">
    <source>
        <dbReference type="ARBA" id="ARBA00022729"/>
    </source>
</evidence>
<dbReference type="GO" id="GO:0009279">
    <property type="term" value="C:cell outer membrane"/>
    <property type="evidence" value="ECO:0007669"/>
    <property type="project" value="UniProtKB-SubCell"/>
</dbReference>
<keyword evidence="9" id="KW-0406">Ion transport</keyword>
<dbReference type="PANTHER" id="PTHR32552:SF68">
    <property type="entry name" value="FERRICHROME OUTER MEMBRANE TRANSPORTER_PHAGE RECEPTOR"/>
    <property type="match status" value="1"/>
</dbReference>
<feature type="domain" description="Secretin/TonB short N-terminal" evidence="17">
    <location>
        <begin position="58"/>
        <end position="109"/>
    </location>
</feature>
<dbReference type="PANTHER" id="PTHR32552">
    <property type="entry name" value="FERRICHROME IRON RECEPTOR-RELATED"/>
    <property type="match status" value="1"/>
</dbReference>
<dbReference type="InterPro" id="IPR012910">
    <property type="entry name" value="Plug_dom"/>
</dbReference>
<keyword evidence="5" id="KW-0410">Iron transport</keyword>
<keyword evidence="19" id="KW-1185">Reference proteome</keyword>
<gene>
    <name evidence="18" type="ORF">NUH88_15925</name>
</gene>
<dbReference type="Pfam" id="PF00593">
    <property type="entry name" value="TonB_dep_Rec_b-barrel"/>
    <property type="match status" value="1"/>
</dbReference>
<evidence type="ECO:0000256" key="9">
    <source>
        <dbReference type="ARBA" id="ARBA00023065"/>
    </source>
</evidence>
<dbReference type="FunFam" id="2.40.170.20:FF:000005">
    <property type="entry name" value="TonB-dependent siderophore receptor"/>
    <property type="match status" value="1"/>
</dbReference>
<dbReference type="GO" id="GO:0015344">
    <property type="term" value="F:siderophore uptake transmembrane transporter activity"/>
    <property type="evidence" value="ECO:0007669"/>
    <property type="project" value="TreeGrafter"/>
</dbReference>
<keyword evidence="6 14" id="KW-0812">Transmembrane</keyword>
<keyword evidence="3 14" id="KW-0813">Transport</keyword>
<dbReference type="Proteomes" id="UP001060336">
    <property type="component" value="Chromosome"/>
</dbReference>
<dbReference type="InterPro" id="IPR011662">
    <property type="entry name" value="Secretin/TonB_short_N"/>
</dbReference>
<evidence type="ECO:0000256" key="15">
    <source>
        <dbReference type="RuleBase" id="RU003357"/>
    </source>
</evidence>
<dbReference type="InterPro" id="IPR039426">
    <property type="entry name" value="TonB-dep_rcpt-like"/>
</dbReference>
<keyword evidence="10 15" id="KW-0798">TonB box</keyword>
<dbReference type="EMBL" id="CP102480">
    <property type="protein sequence ID" value="UUX48883.1"/>
    <property type="molecule type" value="Genomic_DNA"/>
</dbReference>